<dbReference type="Pfam" id="PF19528">
    <property type="entry name" value="DUF6056"/>
    <property type="match status" value="1"/>
</dbReference>
<dbReference type="InterPro" id="IPR045691">
    <property type="entry name" value="DUF6056"/>
</dbReference>
<feature type="transmembrane region" description="Helical" evidence="1">
    <location>
        <begin position="315"/>
        <end position="334"/>
    </location>
</feature>
<feature type="transmembrane region" description="Helical" evidence="1">
    <location>
        <begin position="121"/>
        <end position="143"/>
    </location>
</feature>
<evidence type="ECO:0000313" key="2">
    <source>
        <dbReference type="EMBL" id="RST94049.1"/>
    </source>
</evidence>
<reference evidence="2 3" key="1">
    <citation type="submission" date="2017-05" db="EMBL/GenBank/DDBJ databases">
        <title>Vagococcus spp. assemblies.</title>
        <authorList>
            <person name="Gulvik C.A."/>
        </authorList>
    </citation>
    <scope>NUCLEOTIDE SEQUENCE [LARGE SCALE GENOMIC DNA]</scope>
    <source>
        <strain evidence="2 3">SS1994</strain>
    </source>
</reference>
<dbReference type="Proteomes" id="UP000288490">
    <property type="component" value="Unassembled WGS sequence"/>
</dbReference>
<accession>A0A429ZK65</accession>
<keyword evidence="1" id="KW-1133">Transmembrane helix</keyword>
<feature type="transmembrane region" description="Helical" evidence="1">
    <location>
        <begin position="7"/>
        <end position="28"/>
    </location>
</feature>
<feature type="transmembrane region" description="Helical" evidence="1">
    <location>
        <begin position="149"/>
        <end position="164"/>
    </location>
</feature>
<feature type="transmembrane region" description="Helical" evidence="1">
    <location>
        <begin position="88"/>
        <end position="109"/>
    </location>
</feature>
<feature type="transmembrane region" description="Helical" evidence="1">
    <location>
        <begin position="341"/>
        <end position="361"/>
    </location>
</feature>
<feature type="transmembrane region" description="Helical" evidence="1">
    <location>
        <begin position="290"/>
        <end position="309"/>
    </location>
</feature>
<keyword evidence="1" id="KW-0472">Membrane</keyword>
<name>A0A429ZK65_9ENTE</name>
<dbReference type="AlphaFoldDB" id="A0A429ZK65"/>
<dbReference type="RefSeq" id="WP_125957669.1">
    <property type="nucleotide sequence ID" value="NZ_JAQEJV010000005.1"/>
</dbReference>
<feature type="transmembrane region" description="Helical" evidence="1">
    <location>
        <begin position="171"/>
        <end position="187"/>
    </location>
</feature>
<keyword evidence="3" id="KW-1185">Reference proteome</keyword>
<evidence type="ECO:0008006" key="4">
    <source>
        <dbReference type="Google" id="ProtNLM"/>
    </source>
</evidence>
<feature type="transmembrane region" description="Helical" evidence="1">
    <location>
        <begin position="193"/>
        <end position="209"/>
    </location>
</feature>
<proteinExistence type="predicted"/>
<feature type="transmembrane region" description="Helical" evidence="1">
    <location>
        <begin position="216"/>
        <end position="237"/>
    </location>
</feature>
<sequence length="435" mass="49901">MINRKRIHVGIVFIISFIAVFILNQLTYFTSDDYTYHFIYKGHMPTPDIEKIDGVKSIIKSQINHYNLWNGRYLAHSIVQFFLQYDKIIFNIFNTLAFLLLATLIFFIVNSVVKVKRTGLLFTQIILLLWLFIPSFGQTVLWVSGSGNYLWSSLFYTGFLLFCIKNFNDSFIVILSSIVIGFLAGVTNENSGPATILMVLLIFILNLFINNKFKTYQIIGAISSIIGFVSMMSSAGSLKRGKMDVTTDIILNNLNDIFKSSLIHFYYIYILVLVLLLILSLTKQVNKKDLLFIFILSIGHFASIYSLIFVSYKPLRVLFGAAIFIIIIATYLLNRLYTFKYMQILITLGLLLFSLYNYYYAIKDNATTYSQVMEQVTILENAEPNQDVTVTMITSPTTNYNAFNSTANVKPDKDAWFNQWMAKYFNVKSITGKPN</sequence>
<gene>
    <name evidence="2" type="ORF">CBF36_06630</name>
</gene>
<evidence type="ECO:0000256" key="1">
    <source>
        <dbReference type="SAM" id="Phobius"/>
    </source>
</evidence>
<keyword evidence="1" id="KW-0812">Transmembrane</keyword>
<dbReference type="EMBL" id="NGJT01000010">
    <property type="protein sequence ID" value="RST94049.1"/>
    <property type="molecule type" value="Genomic_DNA"/>
</dbReference>
<comment type="caution">
    <text evidence="2">The sequence shown here is derived from an EMBL/GenBank/DDBJ whole genome shotgun (WGS) entry which is preliminary data.</text>
</comment>
<evidence type="ECO:0000313" key="3">
    <source>
        <dbReference type="Proteomes" id="UP000288490"/>
    </source>
</evidence>
<protein>
    <recommendedName>
        <fullName evidence="4">Glycosyltransferase RgtA/B/C/D-like domain-containing protein</fullName>
    </recommendedName>
</protein>
<feature type="transmembrane region" description="Helical" evidence="1">
    <location>
        <begin position="257"/>
        <end position="278"/>
    </location>
</feature>
<dbReference type="OrthoDB" id="1661582at2"/>
<organism evidence="2 3">
    <name type="scientific">Vagococcus bubulae</name>
    <dbReference type="NCBI Taxonomy" id="1977868"/>
    <lineage>
        <taxon>Bacteria</taxon>
        <taxon>Bacillati</taxon>
        <taxon>Bacillota</taxon>
        <taxon>Bacilli</taxon>
        <taxon>Lactobacillales</taxon>
        <taxon>Enterococcaceae</taxon>
        <taxon>Vagococcus</taxon>
    </lineage>
</organism>